<dbReference type="SUPFAM" id="SSF51735">
    <property type="entry name" value="NAD(P)-binding Rossmann-fold domains"/>
    <property type="match status" value="1"/>
</dbReference>
<dbReference type="OrthoDB" id="9803892at2"/>
<name>A0A1B1N2B0_9BACL</name>
<dbReference type="RefSeq" id="WP_068697361.1">
    <property type="nucleotide sequence ID" value="NZ_CP014167.1"/>
</dbReference>
<sequence>MKILIFGGNGMAGHMLVQYFRESTSHDVFYTTRDARDTAGIFLDVQDPGMAEQTIALVRPDVIINAVGVLNQFADRDVVGAYEINGLLPHRLRRAADRYGARLIHISTDCVFLGDKGSYTEHDQPDGVSKYAQTKALGEIKQGRHLTIRTSIIGPEIRSGGIGLMEWFMSQTGRIYGYQRVLWNGVTTLQLAKVIEQVLDRPLSGLIHLAHPEKVSKHDLLKLMQEIWDKQDVDILPERETVLDRTLVSTRSDAALDLPNYSTMLSELAKWMKQHG</sequence>
<reference evidence="4 5" key="1">
    <citation type="submission" date="2016-01" db="EMBL/GenBank/DDBJ databases">
        <title>Complete Genome Sequence of Paenibacillus yonginensis DCY84, a novel Plant Growth-Promoting Bacteria with Elicitation of Induced Systemic Resistance.</title>
        <authorList>
            <person name="Kim Y.J."/>
            <person name="Yang D.C."/>
            <person name="Sukweenadhi J."/>
        </authorList>
    </citation>
    <scope>NUCLEOTIDE SEQUENCE [LARGE SCALE GENOMIC DNA]</scope>
    <source>
        <strain evidence="4 5">DCY84</strain>
    </source>
</reference>
<dbReference type="InterPro" id="IPR029903">
    <property type="entry name" value="RmlD-like-bd"/>
</dbReference>
<dbReference type="EMBL" id="CP014167">
    <property type="protein sequence ID" value="ANS75574.1"/>
    <property type="molecule type" value="Genomic_DNA"/>
</dbReference>
<organism evidence="4 5">
    <name type="scientific">Paenibacillus yonginensis</name>
    <dbReference type="NCBI Taxonomy" id="1462996"/>
    <lineage>
        <taxon>Bacteria</taxon>
        <taxon>Bacillati</taxon>
        <taxon>Bacillota</taxon>
        <taxon>Bacilli</taxon>
        <taxon>Bacillales</taxon>
        <taxon>Paenibacillaceae</taxon>
        <taxon>Paenibacillus</taxon>
    </lineage>
</organism>
<comment type="pathway">
    <text evidence="2">Carbohydrate biosynthesis; dTDP-L-rhamnose biosynthesis.</text>
</comment>
<evidence type="ECO:0000256" key="2">
    <source>
        <dbReference type="RuleBase" id="RU364082"/>
    </source>
</evidence>
<evidence type="ECO:0000313" key="5">
    <source>
        <dbReference type="Proteomes" id="UP000092573"/>
    </source>
</evidence>
<dbReference type="Pfam" id="PF04321">
    <property type="entry name" value="RmlD_sub_bind"/>
    <property type="match status" value="1"/>
</dbReference>
<dbReference type="CDD" id="cd05254">
    <property type="entry name" value="dTDP_HR_like_SDR_e"/>
    <property type="match status" value="1"/>
</dbReference>
<dbReference type="AlphaFoldDB" id="A0A1B1N2B0"/>
<dbReference type="InterPro" id="IPR036291">
    <property type="entry name" value="NAD(P)-bd_dom_sf"/>
</dbReference>
<dbReference type="KEGG" id="pyg:AWM70_14015"/>
<dbReference type="Gene3D" id="3.40.50.720">
    <property type="entry name" value="NAD(P)-binding Rossmann-like Domain"/>
    <property type="match status" value="1"/>
</dbReference>
<dbReference type="UniPathway" id="UPA00124"/>
<dbReference type="InterPro" id="IPR005913">
    <property type="entry name" value="dTDP_dehydrorham_reduct"/>
</dbReference>
<dbReference type="STRING" id="1462996.AWM70_14015"/>
<dbReference type="GO" id="GO:0008831">
    <property type="term" value="F:dTDP-4-dehydrorhamnose reductase activity"/>
    <property type="evidence" value="ECO:0007669"/>
    <property type="project" value="UniProtKB-EC"/>
</dbReference>
<proteinExistence type="inferred from homology"/>
<dbReference type="Proteomes" id="UP000092573">
    <property type="component" value="Chromosome"/>
</dbReference>
<dbReference type="PANTHER" id="PTHR10491">
    <property type="entry name" value="DTDP-4-DEHYDRORHAMNOSE REDUCTASE"/>
    <property type="match status" value="1"/>
</dbReference>
<dbReference type="PANTHER" id="PTHR10491:SF4">
    <property type="entry name" value="METHIONINE ADENOSYLTRANSFERASE 2 SUBUNIT BETA"/>
    <property type="match status" value="1"/>
</dbReference>
<dbReference type="GO" id="GO:0005829">
    <property type="term" value="C:cytosol"/>
    <property type="evidence" value="ECO:0007669"/>
    <property type="project" value="TreeGrafter"/>
</dbReference>
<protein>
    <recommendedName>
        <fullName evidence="2">dTDP-4-dehydrorhamnose reductase</fullName>
        <ecNumber evidence="2">1.1.1.133</ecNumber>
    </recommendedName>
</protein>
<accession>A0A1B1N2B0</accession>
<feature type="domain" description="RmlD-like substrate binding" evidence="3">
    <location>
        <begin position="1"/>
        <end position="238"/>
    </location>
</feature>
<evidence type="ECO:0000313" key="4">
    <source>
        <dbReference type="EMBL" id="ANS75574.1"/>
    </source>
</evidence>
<keyword evidence="5" id="KW-1185">Reference proteome</keyword>
<comment type="function">
    <text evidence="2">Catalyzes the reduction of dTDP-6-deoxy-L-lyxo-4-hexulose to yield dTDP-L-rhamnose.</text>
</comment>
<dbReference type="GO" id="GO:0019305">
    <property type="term" value="P:dTDP-rhamnose biosynthetic process"/>
    <property type="evidence" value="ECO:0007669"/>
    <property type="project" value="UniProtKB-UniPathway"/>
</dbReference>
<keyword evidence="2" id="KW-0521">NADP</keyword>
<dbReference type="EC" id="1.1.1.133" evidence="2"/>
<evidence type="ECO:0000256" key="1">
    <source>
        <dbReference type="ARBA" id="ARBA00010944"/>
    </source>
</evidence>
<evidence type="ECO:0000259" key="3">
    <source>
        <dbReference type="Pfam" id="PF04321"/>
    </source>
</evidence>
<gene>
    <name evidence="4" type="ORF">AWM70_14015</name>
</gene>
<keyword evidence="2" id="KW-0560">Oxidoreductase</keyword>
<comment type="similarity">
    <text evidence="1 2">Belongs to the dTDP-4-dehydrorhamnose reductase family.</text>
</comment>